<comment type="similarity">
    <text evidence="3">Belongs to the aspartate/ornithine carbamoyltransferase superfamily.</text>
</comment>
<evidence type="ECO:0000256" key="2">
    <source>
        <dbReference type="NCBIfam" id="TIGR00658"/>
    </source>
</evidence>
<dbReference type="GO" id="GO:0019240">
    <property type="term" value="P:citrulline biosynthetic process"/>
    <property type="evidence" value="ECO:0007669"/>
    <property type="project" value="TreeGrafter"/>
</dbReference>
<dbReference type="Pfam" id="PF00185">
    <property type="entry name" value="OTCace"/>
    <property type="match status" value="1"/>
</dbReference>
<dbReference type="Pfam" id="PF02729">
    <property type="entry name" value="OTCace_N"/>
    <property type="match status" value="1"/>
</dbReference>
<evidence type="ECO:0000256" key="1">
    <source>
        <dbReference type="ARBA" id="ARBA00022679"/>
    </source>
</evidence>
<dbReference type="NCBIfam" id="TIGR00658">
    <property type="entry name" value="orni_carb_tr"/>
    <property type="match status" value="1"/>
</dbReference>
<dbReference type="InterPro" id="IPR006132">
    <property type="entry name" value="Asp/Orn_carbamoyltranf_P-bd"/>
</dbReference>
<dbReference type="Gene3D" id="3.40.50.1370">
    <property type="entry name" value="Aspartate/ornithine carbamoyltransferase"/>
    <property type="match status" value="2"/>
</dbReference>
<keyword evidence="1 3" id="KW-0808">Transferase</keyword>
<dbReference type="InterPro" id="IPR006130">
    <property type="entry name" value="Asp/Orn_carbamoylTrfase"/>
</dbReference>
<dbReference type="Proteomes" id="UP000320813">
    <property type="component" value="Unassembled WGS sequence"/>
</dbReference>
<reference evidence="6 7" key="1">
    <citation type="submission" date="2019-01" db="EMBL/GenBank/DDBJ databases">
        <title>Insights into ecological role of a new deltaproteobacterial order Candidatus Sinidesulfobacterales (Sva0485) by metagenomics and metatranscriptomics.</title>
        <authorList>
            <person name="Tan S."/>
            <person name="Liu J."/>
            <person name="Fang Y."/>
            <person name="Hedlund B.P."/>
            <person name="Lian Z.H."/>
            <person name="Huang L.Y."/>
            <person name="Li J.T."/>
            <person name="Huang L.N."/>
            <person name="Li W.J."/>
            <person name="Jiang H.C."/>
            <person name="Dong H.L."/>
            <person name="Shu W.S."/>
        </authorList>
    </citation>
    <scope>NUCLEOTIDE SEQUENCE [LARGE SCALE GENOMIC DNA]</scope>
    <source>
        <strain evidence="6">AP3</strain>
    </source>
</reference>
<evidence type="ECO:0000256" key="3">
    <source>
        <dbReference type="RuleBase" id="RU003634"/>
    </source>
</evidence>
<dbReference type="GO" id="GO:0016597">
    <property type="term" value="F:amino acid binding"/>
    <property type="evidence" value="ECO:0007669"/>
    <property type="project" value="InterPro"/>
</dbReference>
<dbReference type="PANTHER" id="PTHR45753:SF3">
    <property type="entry name" value="ORNITHINE TRANSCARBAMYLASE, MITOCHONDRIAL"/>
    <property type="match status" value="1"/>
</dbReference>
<dbReference type="PRINTS" id="PR00102">
    <property type="entry name" value="OTCASE"/>
</dbReference>
<name>A0A519BBU6_9DELT</name>
<accession>A0A519BBU6</accession>
<dbReference type="PROSITE" id="PS00097">
    <property type="entry name" value="CARBAMOYLTRANSFERASE"/>
    <property type="match status" value="1"/>
</dbReference>
<dbReference type="AlphaFoldDB" id="A0A519BBU6"/>
<dbReference type="FunFam" id="3.40.50.1370:FF:000008">
    <property type="entry name" value="Ornithine carbamoyltransferase"/>
    <property type="match status" value="1"/>
</dbReference>
<protein>
    <recommendedName>
        <fullName evidence="2">Ornithine carbamoyltransferase</fullName>
        <ecNumber evidence="2">2.1.3.3</ecNumber>
    </recommendedName>
</protein>
<dbReference type="InterPro" id="IPR006131">
    <property type="entry name" value="Asp_carbamoyltransf_Asp/Orn-bd"/>
</dbReference>
<dbReference type="SUPFAM" id="SSF53671">
    <property type="entry name" value="Aspartate/ornithine carbamoyltransferase"/>
    <property type="match status" value="1"/>
</dbReference>
<evidence type="ECO:0000259" key="5">
    <source>
        <dbReference type="Pfam" id="PF02729"/>
    </source>
</evidence>
<feature type="domain" description="Aspartate/ornithine carbamoyltransferase Asp/Orn-binding" evidence="4">
    <location>
        <begin position="168"/>
        <end position="317"/>
    </location>
</feature>
<feature type="domain" description="Aspartate/ornithine carbamoyltransferase carbamoyl-P binding" evidence="5">
    <location>
        <begin position="5"/>
        <end position="143"/>
    </location>
</feature>
<evidence type="ECO:0000259" key="4">
    <source>
        <dbReference type="Pfam" id="PF00185"/>
    </source>
</evidence>
<dbReference type="PANTHER" id="PTHR45753">
    <property type="entry name" value="ORNITHINE CARBAMOYLTRANSFERASE, MITOCHONDRIAL"/>
    <property type="match status" value="1"/>
</dbReference>
<sequence>MNSVRNFLSVYDLTAGEMYDILSRAALLKADRTLGGGYLKGKKIGLIFEKSSTRTRVSFEVGVAELGGYPIFMSPRDMQLGRGEPIKDTARVLSRYIDGAVIRTFEQARIEEFAVYFKKPVINGLTDLYHPAQILADIFTVYEAKSKMRNNTKKAADAVAGDAGDIIKNLKIAYFGDANNMANSWISLQAVMGFELVLAMPDGFKADERVARESGKRGGRFSVSHDKISAAEDADVITTDVFISMGQEDNKEKIDKLKPFIIDDGVIGSAKKDVIFLHCLPVHRNEEVTEAVFERFSPYVFEEAENRLHVQKAIMEMLF</sequence>
<dbReference type="EMBL" id="SGBD01000001">
    <property type="protein sequence ID" value="RZD14750.1"/>
    <property type="molecule type" value="Genomic_DNA"/>
</dbReference>
<dbReference type="GO" id="GO:0042450">
    <property type="term" value="P:L-arginine biosynthetic process via ornithine"/>
    <property type="evidence" value="ECO:0007669"/>
    <property type="project" value="UniProtKB-UniRule"/>
</dbReference>
<dbReference type="InterPro" id="IPR002292">
    <property type="entry name" value="Orn/put_carbamltrans"/>
</dbReference>
<dbReference type="PRINTS" id="PR00100">
    <property type="entry name" value="AOTCASE"/>
</dbReference>
<organism evidence="6 7">
    <name type="scientific">Candidatus Acidulodesulfobacterium ferriphilum</name>
    <dbReference type="NCBI Taxonomy" id="2597223"/>
    <lineage>
        <taxon>Bacteria</taxon>
        <taxon>Deltaproteobacteria</taxon>
        <taxon>Candidatus Acidulodesulfobacterales</taxon>
        <taxon>Candidatus Acidulodesulfobacterium</taxon>
    </lineage>
</organism>
<dbReference type="EC" id="2.1.3.3" evidence="2"/>
<dbReference type="GO" id="GO:0004585">
    <property type="term" value="F:ornithine carbamoyltransferase activity"/>
    <property type="evidence" value="ECO:0007669"/>
    <property type="project" value="UniProtKB-UniRule"/>
</dbReference>
<dbReference type="NCBIfam" id="NF001986">
    <property type="entry name" value="PRK00779.1"/>
    <property type="match status" value="1"/>
</dbReference>
<evidence type="ECO:0000313" key="7">
    <source>
        <dbReference type="Proteomes" id="UP000320813"/>
    </source>
</evidence>
<dbReference type="InterPro" id="IPR036901">
    <property type="entry name" value="Asp/Orn_carbamoylTrfase_sf"/>
</dbReference>
<evidence type="ECO:0000313" key="6">
    <source>
        <dbReference type="EMBL" id="RZD14750.1"/>
    </source>
</evidence>
<proteinExistence type="inferred from homology"/>
<comment type="caution">
    <text evidence="6">The sequence shown here is derived from an EMBL/GenBank/DDBJ whole genome shotgun (WGS) entry which is preliminary data.</text>
</comment>
<gene>
    <name evidence="6" type="primary">argF</name>
    <name evidence="6" type="ORF">EVJ47_00225</name>
</gene>